<name>A0A1D8TXP4_9CYAN</name>
<proteinExistence type="predicted"/>
<reference evidence="2" key="1">
    <citation type="submission" date="2016-10" db="EMBL/GenBank/DDBJ databases">
        <title>Comparative genomics uncovers the prolific and rare metabolic potential of the cyanobacterial genus Moorea.</title>
        <authorList>
            <person name="Leao T."/>
            <person name="Castelao G."/>
            <person name="Korobeynikov A."/>
            <person name="Monroe E.A."/>
            <person name="Podell S."/>
            <person name="Glukhov E."/>
            <person name="Allen E."/>
            <person name="Gerwick W.H."/>
            <person name="Gerwick L."/>
        </authorList>
    </citation>
    <scope>NUCLEOTIDE SEQUENCE [LARGE SCALE GENOMIC DNA]</scope>
    <source>
        <strain evidence="2">PAL-8-15-08-1</strain>
    </source>
</reference>
<dbReference type="KEGG" id="mpro:BJP34_26060"/>
<evidence type="ECO:0000313" key="2">
    <source>
        <dbReference type="Proteomes" id="UP000177870"/>
    </source>
</evidence>
<evidence type="ECO:0000313" key="1">
    <source>
        <dbReference type="EMBL" id="AOX02441.1"/>
    </source>
</evidence>
<protein>
    <submittedName>
        <fullName evidence="1">Uncharacterized protein</fullName>
    </submittedName>
</protein>
<dbReference type="Proteomes" id="UP000177870">
    <property type="component" value="Chromosome"/>
</dbReference>
<sequence>MWVIWVFKKTIAFSQGVMWVIWVFKKTIAFSQFLGWCVTGRLQARRGRTSTKPAPNTPYATITSLWVVRYGAASGAKRQNMKPCPPLTHPTQLSLGVI</sequence>
<organism evidence="1 2">
    <name type="scientific">Moorena producens PAL-8-15-08-1</name>
    <dbReference type="NCBI Taxonomy" id="1458985"/>
    <lineage>
        <taxon>Bacteria</taxon>
        <taxon>Bacillati</taxon>
        <taxon>Cyanobacteriota</taxon>
        <taxon>Cyanophyceae</taxon>
        <taxon>Coleofasciculales</taxon>
        <taxon>Coleofasciculaceae</taxon>
        <taxon>Moorena</taxon>
    </lineage>
</organism>
<dbReference type="EMBL" id="CP017599">
    <property type="protein sequence ID" value="AOX02441.1"/>
    <property type="molecule type" value="Genomic_DNA"/>
</dbReference>
<gene>
    <name evidence="1" type="ORF">BJP34_26060</name>
</gene>
<accession>A0A1D8TXP4</accession>
<dbReference type="AlphaFoldDB" id="A0A1D8TXP4"/>